<dbReference type="GO" id="GO:0003682">
    <property type="term" value="F:chromatin binding"/>
    <property type="evidence" value="ECO:0007669"/>
    <property type="project" value="TreeGrafter"/>
</dbReference>
<dbReference type="InterPro" id="IPR026489">
    <property type="entry name" value="CXC_dom"/>
</dbReference>
<protein>
    <recommendedName>
        <fullName evidence="12">SET domain-containing protein</fullName>
    </recommendedName>
</protein>
<feature type="domain" description="SET" evidence="8">
    <location>
        <begin position="972"/>
        <end position="1108"/>
    </location>
</feature>
<dbReference type="EMBL" id="NAJM01000037">
    <property type="protein sequence ID" value="RVX68485.1"/>
    <property type="molecule type" value="Genomic_DNA"/>
</dbReference>
<evidence type="ECO:0000259" key="9">
    <source>
        <dbReference type="PROSITE" id="PS51633"/>
    </source>
</evidence>
<dbReference type="InterPro" id="IPR001214">
    <property type="entry name" value="SET_dom"/>
</dbReference>
<dbReference type="Gene3D" id="2.170.270.10">
    <property type="entry name" value="SET domain"/>
    <property type="match status" value="1"/>
</dbReference>
<comment type="caution">
    <text evidence="10">The sequence shown here is derived from an EMBL/GenBank/DDBJ whole genome shotgun (WGS) entry which is preliminary data.</text>
</comment>
<feature type="compositionally biased region" description="Basic residues" evidence="7">
    <location>
        <begin position="1159"/>
        <end position="1169"/>
    </location>
</feature>
<evidence type="ECO:0000256" key="1">
    <source>
        <dbReference type="ARBA" id="ARBA00022603"/>
    </source>
</evidence>
<feature type="compositionally biased region" description="Basic and acidic residues" evidence="7">
    <location>
        <begin position="24"/>
        <end position="42"/>
    </location>
</feature>
<dbReference type="Proteomes" id="UP000288859">
    <property type="component" value="Unassembled WGS sequence"/>
</dbReference>
<sequence length="1307" mass="146696">MHSSVVYLIEDSDDEVPPPKRHRKEPDSQHSQPRKEAAHVDVDLTEEIPKPIARPAFSSLPRSTTHLLGSPLNVGLLQASSRVPRWFDAPFSTRFPFNRDAETNRHPFFSSINIGHRLNSSDRPAGHDHHPSQQNKSQEPRGSGPVQAHSSPARPRTPHSSSAKEPQLPRPSSETINQVHSIPRDSNVTDATRRDNIYSCSNCRNRGCVCEHFANKHSSCLQCYRRGEVCDYPTLSSPTIPRRWSPNSNPSPETHLSSQTRLNHTLLSHATRMHLYGLSNKSSPTPPQIARPTQEKVRAVHVQEPVPELDNGAAQEELEHETTHTQRDNGVSETTEVTSSPKMPPAQIERDVDMEGITMVVTKLQESQRTWREKFVESELRQAAIDMRSRRLPSPGHKTPDPFKLQSLQSFEPIVNNDKTQSKKSGGPVSLAVATRFKTPGPVLPRYKAIGRVNGNFLAPNRRTQKWRPYEPDDELEGVDVDQKYMELPHRYAADYPSRERQVRCQEAIKRWQPWADRLLEILGLQKSDVLHFFAQKSVHSDDFKVYLASLPLSASRAFQAEVDRQCTTCGIADMLGEENIESGFNLMEHTKPTPQTIALAGLAAHAFHNMTNISLWHLAIGGHLLPPSEGLDREEDVDACHVCNTDTRPSRDGVEPCAICFCHRCPHHGTFHDPFNFDEESRYREHDVKVIVDDDESQYNVRHFVSLPGRPVDDHTQNSHLCGIFCVDAKQSLRSVLGLQSDGTVAGDCRVLEQARAAFNDDELCSDACFWKISNRPNADICETPLAPGVSKSAADLINKMIPFYLASKRGPCSISRMLRDVSCEAVFEHILHQLQQVPHQDESTASEVDGDNTSQVQDQLRKRKGPVMDVSRSMELDKRPSFTPCSHHGPCTKENNCSCALNRVHCERSCGCPEACTRRFKGCTCVAKGNKVCFKDQRCECWKLNRECDPDICRKCGVLEVLDSSNKYKEEVRIGRCRNNRIQLGVPAATTKAPSQIQGYGLYSRAYIAAGDFIGEYVGEVLTQAEGNRRGAMYHVLNQEYLFMTNREQEVDASNNGNKMRFMNNSLLDANINVEPRKLLCSGVVRVGLFARRAIKAGEELLYNYSYPEEVTRTFWEPGERDAHARRLIPMSSHRIARTTGTNNMAGVTNGGPKPALQKKSKKRKRRVIESPVSDIDMESAQSAEDIAESEATMLPEIGDSEESEYGINSLASEDEETDGLVDVAVDPKIRWKVAQSRPRAGVVSGIHAGHRPKSKKAPHKRVLSDSPVRQRSINPGDKRLGGRAQQKAWRTRKQREAMREAAQR</sequence>
<dbReference type="VEuPathDB" id="FungiDB:PV10_02225"/>
<feature type="region of interest" description="Disordered" evidence="7">
    <location>
        <begin position="317"/>
        <end position="346"/>
    </location>
</feature>
<gene>
    <name evidence="10" type="ORF">B0A52_07908</name>
</gene>
<dbReference type="Pfam" id="PF21509">
    <property type="entry name" value="Ezh2-like__CXC_fung"/>
    <property type="match status" value="1"/>
</dbReference>
<dbReference type="GO" id="GO:0031507">
    <property type="term" value="P:heterochromatin formation"/>
    <property type="evidence" value="ECO:0007669"/>
    <property type="project" value="TreeGrafter"/>
</dbReference>
<organism evidence="10 11">
    <name type="scientific">Exophiala mesophila</name>
    <name type="common">Black yeast-like fungus</name>
    <dbReference type="NCBI Taxonomy" id="212818"/>
    <lineage>
        <taxon>Eukaryota</taxon>
        <taxon>Fungi</taxon>
        <taxon>Dikarya</taxon>
        <taxon>Ascomycota</taxon>
        <taxon>Pezizomycotina</taxon>
        <taxon>Eurotiomycetes</taxon>
        <taxon>Chaetothyriomycetidae</taxon>
        <taxon>Chaetothyriales</taxon>
        <taxon>Herpotrichiellaceae</taxon>
        <taxon>Exophiala</taxon>
    </lineage>
</organism>
<keyword evidence="2" id="KW-0808">Transferase</keyword>
<proteinExistence type="predicted"/>
<keyword evidence="3" id="KW-0949">S-adenosyl-L-methionine</keyword>
<feature type="compositionally biased region" description="Basic and acidic residues" evidence="7">
    <location>
        <begin position="1297"/>
        <end position="1307"/>
    </location>
</feature>
<reference evidence="10 11" key="1">
    <citation type="submission" date="2017-03" db="EMBL/GenBank/DDBJ databases">
        <title>Genomes of endolithic fungi from Antarctica.</title>
        <authorList>
            <person name="Coleine C."/>
            <person name="Masonjones S."/>
            <person name="Stajich J.E."/>
        </authorList>
    </citation>
    <scope>NUCLEOTIDE SEQUENCE [LARGE SCALE GENOMIC DNA]</scope>
    <source>
        <strain evidence="10 11">CCFEE 6314</strain>
    </source>
</reference>
<feature type="compositionally biased region" description="Polar residues" evidence="7">
    <location>
        <begin position="840"/>
        <end position="860"/>
    </location>
</feature>
<dbReference type="Pfam" id="PF18264">
    <property type="entry name" value="preSET_CXC"/>
    <property type="match status" value="1"/>
</dbReference>
<comment type="catalytic activity">
    <reaction evidence="6">
        <text>L-lysyl(27)-[histone H3] + 3 S-adenosyl-L-methionine = N(6),N(6),N(6)-trimethyl-L-lysyl(27)-[histone H3] + 3 S-adenosyl-L-homocysteine + 3 H(+)</text>
        <dbReference type="Rhea" id="RHEA:60292"/>
        <dbReference type="Rhea" id="RHEA-COMP:15535"/>
        <dbReference type="Rhea" id="RHEA-COMP:15548"/>
        <dbReference type="ChEBI" id="CHEBI:15378"/>
        <dbReference type="ChEBI" id="CHEBI:29969"/>
        <dbReference type="ChEBI" id="CHEBI:57856"/>
        <dbReference type="ChEBI" id="CHEBI:59789"/>
        <dbReference type="ChEBI" id="CHEBI:61961"/>
        <dbReference type="EC" id="2.1.1.356"/>
    </reaction>
</comment>
<dbReference type="SMART" id="SM00317">
    <property type="entry name" value="SET"/>
    <property type="match status" value="1"/>
</dbReference>
<dbReference type="PROSITE" id="PS50280">
    <property type="entry name" value="SET"/>
    <property type="match status" value="1"/>
</dbReference>
<dbReference type="GO" id="GO:0032259">
    <property type="term" value="P:methylation"/>
    <property type="evidence" value="ECO:0007669"/>
    <property type="project" value="UniProtKB-KW"/>
</dbReference>
<dbReference type="SUPFAM" id="SSF82199">
    <property type="entry name" value="SET domain"/>
    <property type="match status" value="1"/>
</dbReference>
<evidence type="ECO:0000313" key="11">
    <source>
        <dbReference type="Proteomes" id="UP000288859"/>
    </source>
</evidence>
<feature type="compositionally biased region" description="Polar residues" evidence="7">
    <location>
        <begin position="158"/>
        <end position="190"/>
    </location>
</feature>
<keyword evidence="5" id="KW-0804">Transcription</keyword>
<dbReference type="GO" id="GO:0005634">
    <property type="term" value="C:nucleus"/>
    <property type="evidence" value="ECO:0007669"/>
    <property type="project" value="TreeGrafter"/>
</dbReference>
<dbReference type="PANTHER" id="PTHR45747:SF4">
    <property type="entry name" value="HISTONE-LYSINE N-METHYLTRANSFERASE E(Z)"/>
    <property type="match status" value="1"/>
</dbReference>
<evidence type="ECO:0008006" key="12">
    <source>
        <dbReference type="Google" id="ProtNLM"/>
    </source>
</evidence>
<evidence type="ECO:0000256" key="2">
    <source>
        <dbReference type="ARBA" id="ARBA00022679"/>
    </source>
</evidence>
<evidence type="ECO:0000256" key="6">
    <source>
        <dbReference type="ARBA" id="ARBA00048568"/>
    </source>
</evidence>
<evidence type="ECO:0000256" key="7">
    <source>
        <dbReference type="SAM" id="MobiDB-lite"/>
    </source>
</evidence>
<dbReference type="OrthoDB" id="6141102at2759"/>
<accession>A0A438MXK7</accession>
<keyword evidence="4" id="KW-0805">Transcription regulation</keyword>
<feature type="region of interest" description="Disordered" evidence="7">
    <location>
        <begin position="840"/>
        <end position="869"/>
    </location>
</feature>
<evidence type="ECO:0000313" key="10">
    <source>
        <dbReference type="EMBL" id="RVX68485.1"/>
    </source>
</evidence>
<feature type="compositionally biased region" description="Basic residues" evidence="7">
    <location>
        <begin position="1251"/>
        <end position="1264"/>
    </location>
</feature>
<dbReference type="InterPro" id="IPR048360">
    <property type="entry name" value="Ezh2_CXC_fung"/>
</dbReference>
<feature type="region of interest" description="Disordered" evidence="7">
    <location>
        <begin position="1"/>
        <end position="47"/>
    </location>
</feature>
<evidence type="ECO:0000256" key="4">
    <source>
        <dbReference type="ARBA" id="ARBA00023015"/>
    </source>
</evidence>
<dbReference type="InterPro" id="IPR041355">
    <property type="entry name" value="Pre-SET_CXC"/>
</dbReference>
<keyword evidence="1" id="KW-0489">Methyltransferase</keyword>
<dbReference type="PROSITE" id="PS51633">
    <property type="entry name" value="CXC"/>
    <property type="match status" value="1"/>
</dbReference>
<feature type="region of interest" description="Disordered" evidence="7">
    <location>
        <begin position="1238"/>
        <end position="1307"/>
    </location>
</feature>
<dbReference type="InterPro" id="IPR045318">
    <property type="entry name" value="EZH1/2-like"/>
</dbReference>
<dbReference type="InterPro" id="IPR046341">
    <property type="entry name" value="SET_dom_sf"/>
</dbReference>
<name>A0A438MXK7_EXOME</name>
<evidence type="ECO:0000256" key="3">
    <source>
        <dbReference type="ARBA" id="ARBA00022691"/>
    </source>
</evidence>
<feature type="region of interest" description="Disordered" evidence="7">
    <location>
        <begin position="114"/>
        <end position="190"/>
    </location>
</feature>
<evidence type="ECO:0000256" key="5">
    <source>
        <dbReference type="ARBA" id="ARBA00023163"/>
    </source>
</evidence>
<dbReference type="PANTHER" id="PTHR45747">
    <property type="entry name" value="HISTONE-LYSINE N-METHYLTRANSFERASE E(Z)"/>
    <property type="match status" value="1"/>
</dbReference>
<dbReference type="Pfam" id="PF00856">
    <property type="entry name" value="SET"/>
    <property type="match status" value="1"/>
</dbReference>
<evidence type="ECO:0000259" key="8">
    <source>
        <dbReference type="PROSITE" id="PS50280"/>
    </source>
</evidence>
<feature type="compositionally biased region" description="Polar residues" evidence="7">
    <location>
        <begin position="328"/>
        <end position="341"/>
    </location>
</feature>
<feature type="region of interest" description="Disordered" evidence="7">
    <location>
        <begin position="1143"/>
        <end position="1188"/>
    </location>
</feature>
<feature type="domain" description="CXC" evidence="9">
    <location>
        <begin position="863"/>
        <end position="975"/>
    </location>
</feature>
<dbReference type="GO" id="GO:0140951">
    <property type="term" value="F:histone H3K27 trimethyltransferase activity"/>
    <property type="evidence" value="ECO:0007669"/>
    <property type="project" value="UniProtKB-EC"/>
</dbReference>